<dbReference type="AlphaFoldDB" id="A0AB36R9A6"/>
<reference evidence="2" key="1">
    <citation type="submission" date="2017-08" db="EMBL/GenBank/DDBJ databases">
        <title>Mesorhizobium wenxinae sp. nov., a novel rhizobial species isolated from root nodules of chickpea (Cicer arietinum L.).</title>
        <authorList>
            <person name="Zhang J."/>
        </authorList>
    </citation>
    <scope>NUCLEOTIDE SEQUENCE [LARGE SCALE GENOMIC DNA]</scope>
    <source>
        <strain evidence="2">USDA 3392</strain>
    </source>
</reference>
<evidence type="ECO:0000313" key="2">
    <source>
        <dbReference type="Proteomes" id="UP000216215"/>
    </source>
</evidence>
<gene>
    <name evidence="1" type="ORF">CIT25_13880</name>
</gene>
<dbReference type="Proteomes" id="UP000216215">
    <property type="component" value="Unassembled WGS sequence"/>
</dbReference>
<keyword evidence="2" id="KW-1185">Reference proteome</keyword>
<proteinExistence type="predicted"/>
<dbReference type="EMBL" id="NPKI01000017">
    <property type="protein sequence ID" value="PAQ01183.1"/>
    <property type="molecule type" value="Genomic_DNA"/>
</dbReference>
<sequence length="145" mass="16146">MPLAFLDRVIGWWKAVLALAMNCRLWRFYVVRRNKLILSANGWHCCADHARAQERNSSNFIFASVPGSEPYLTLSSCGRIISATNDVNTGFQCWPEESACLSCCEFDIAGAIDSLHCLWRQHEAAGLTQAPACYSQGSQLTLRTS</sequence>
<name>A0AB36R9A6_9HYPH</name>
<evidence type="ECO:0000313" key="1">
    <source>
        <dbReference type="EMBL" id="PAQ01183.1"/>
    </source>
</evidence>
<accession>A0AB36R9A6</accession>
<protein>
    <submittedName>
        <fullName evidence="1">Uncharacterized protein</fullName>
    </submittedName>
</protein>
<comment type="caution">
    <text evidence="1">The sequence shown here is derived from an EMBL/GenBank/DDBJ whole genome shotgun (WGS) entry which is preliminary data.</text>
</comment>
<organism evidence="1 2">
    <name type="scientific">Mesorhizobium mediterraneum</name>
    <dbReference type="NCBI Taxonomy" id="43617"/>
    <lineage>
        <taxon>Bacteria</taxon>
        <taxon>Pseudomonadati</taxon>
        <taxon>Pseudomonadota</taxon>
        <taxon>Alphaproteobacteria</taxon>
        <taxon>Hyphomicrobiales</taxon>
        <taxon>Phyllobacteriaceae</taxon>
        <taxon>Mesorhizobium</taxon>
    </lineage>
</organism>